<evidence type="ECO:0000256" key="6">
    <source>
        <dbReference type="ARBA" id="ARBA00022847"/>
    </source>
</evidence>
<feature type="transmembrane region" description="Helical" evidence="9">
    <location>
        <begin position="12"/>
        <end position="35"/>
    </location>
</feature>
<feature type="transmembrane region" description="Helical" evidence="9">
    <location>
        <begin position="309"/>
        <end position="330"/>
    </location>
</feature>
<feature type="transmembrane region" description="Helical" evidence="9">
    <location>
        <begin position="185"/>
        <end position="206"/>
    </location>
</feature>
<evidence type="ECO:0000256" key="5">
    <source>
        <dbReference type="ARBA" id="ARBA00022692"/>
    </source>
</evidence>
<reference evidence="10" key="2">
    <citation type="journal article" date="2021" name="PeerJ">
        <title>Extensive microbial diversity within the chicken gut microbiome revealed by metagenomics and culture.</title>
        <authorList>
            <person name="Gilroy R."/>
            <person name="Ravi A."/>
            <person name="Getino M."/>
            <person name="Pursley I."/>
            <person name="Horton D.L."/>
            <person name="Alikhan N.F."/>
            <person name="Baker D."/>
            <person name="Gharbi K."/>
            <person name="Hall N."/>
            <person name="Watson M."/>
            <person name="Adriaenssens E.M."/>
            <person name="Foster-Nyarko E."/>
            <person name="Jarju S."/>
            <person name="Secka A."/>
            <person name="Antonio M."/>
            <person name="Oren A."/>
            <person name="Chaudhuri R.R."/>
            <person name="La Ragione R."/>
            <person name="Hildebrand F."/>
            <person name="Pallen M.J."/>
        </authorList>
    </citation>
    <scope>NUCLEOTIDE SEQUENCE</scope>
    <source>
        <strain evidence="10">E3-2379</strain>
    </source>
</reference>
<dbReference type="PROSITE" id="PS00873">
    <property type="entry name" value="NA_ALANINE_SYMP"/>
    <property type="match status" value="1"/>
</dbReference>
<reference evidence="10" key="1">
    <citation type="submission" date="2020-10" db="EMBL/GenBank/DDBJ databases">
        <authorList>
            <person name="Gilroy R."/>
        </authorList>
    </citation>
    <scope>NUCLEOTIDE SEQUENCE</scope>
    <source>
        <strain evidence="10">E3-2379</strain>
    </source>
</reference>
<dbReference type="Gene3D" id="1.20.1740.10">
    <property type="entry name" value="Amino acid/polyamine transporter I"/>
    <property type="match status" value="1"/>
</dbReference>
<dbReference type="NCBIfam" id="TIGR00835">
    <property type="entry name" value="agcS"/>
    <property type="match status" value="1"/>
</dbReference>
<evidence type="ECO:0000313" key="11">
    <source>
        <dbReference type="Proteomes" id="UP000823618"/>
    </source>
</evidence>
<keyword evidence="3 9" id="KW-0813">Transport</keyword>
<dbReference type="PANTHER" id="PTHR30330">
    <property type="entry name" value="AGSS FAMILY TRANSPORTER, SODIUM-ALANINE"/>
    <property type="match status" value="1"/>
</dbReference>
<evidence type="ECO:0000256" key="9">
    <source>
        <dbReference type="RuleBase" id="RU363064"/>
    </source>
</evidence>
<organism evidence="10 11">
    <name type="scientific">Candidatus Scybalomonas excrementavium</name>
    <dbReference type="NCBI Taxonomy" id="2840943"/>
    <lineage>
        <taxon>Bacteria</taxon>
        <taxon>Bacillati</taxon>
        <taxon>Bacillota</taxon>
        <taxon>Clostridia</taxon>
        <taxon>Lachnospirales</taxon>
        <taxon>Lachnospiraceae</taxon>
        <taxon>Lachnospiraceae incertae sedis</taxon>
        <taxon>Candidatus Scybalomonas</taxon>
    </lineage>
</organism>
<comment type="caution">
    <text evidence="10">The sequence shown here is derived from an EMBL/GenBank/DDBJ whole genome shotgun (WGS) entry which is preliminary data.</text>
</comment>
<dbReference type="Proteomes" id="UP000823618">
    <property type="component" value="Unassembled WGS sequence"/>
</dbReference>
<keyword evidence="6 9" id="KW-0769">Symport</keyword>
<accession>A0A9D9I0M6</accession>
<feature type="transmembrane region" description="Helical" evidence="9">
    <location>
        <begin position="245"/>
        <end position="264"/>
    </location>
</feature>
<name>A0A9D9I0M6_9FIRM</name>
<dbReference type="PRINTS" id="PR00175">
    <property type="entry name" value="NAALASMPORT"/>
</dbReference>
<comment type="subcellular location">
    <subcellularLocation>
        <location evidence="1 9">Cell membrane</location>
        <topology evidence="1 9">Multi-pass membrane protein</topology>
    </subcellularLocation>
</comment>
<dbReference type="Pfam" id="PF01235">
    <property type="entry name" value="Na_Ala_symp"/>
    <property type="match status" value="1"/>
</dbReference>
<feature type="transmembrane region" description="Helical" evidence="9">
    <location>
        <begin position="145"/>
        <end position="165"/>
    </location>
</feature>
<feature type="transmembrane region" description="Helical" evidence="9">
    <location>
        <begin position="218"/>
        <end position="239"/>
    </location>
</feature>
<evidence type="ECO:0000256" key="3">
    <source>
        <dbReference type="ARBA" id="ARBA00022448"/>
    </source>
</evidence>
<feature type="transmembrane region" description="Helical" evidence="9">
    <location>
        <begin position="350"/>
        <end position="378"/>
    </location>
</feature>
<dbReference type="GO" id="GO:0005886">
    <property type="term" value="C:plasma membrane"/>
    <property type="evidence" value="ECO:0007669"/>
    <property type="project" value="UniProtKB-SubCell"/>
</dbReference>
<proteinExistence type="inferred from homology"/>
<feature type="transmembrane region" description="Helical" evidence="9">
    <location>
        <begin position="100"/>
        <end position="124"/>
    </location>
</feature>
<dbReference type="AlphaFoldDB" id="A0A9D9I0M6"/>
<keyword evidence="4 9" id="KW-1003">Cell membrane</keyword>
<keyword evidence="8 9" id="KW-0472">Membrane</keyword>
<evidence type="ECO:0000256" key="8">
    <source>
        <dbReference type="ARBA" id="ARBA00023136"/>
    </source>
</evidence>
<sequence length="450" mass="49107">MEQWNTILHDFIWGPWMLTIFLGTGLYFSIGTRFFQFRGFHIWMKETFGSMIGEMDQEKEQQGKSITQFQSLCTALAGTLGTGNIAGVATALTAGGPGAIFWMWVSAFVGMMTNFAEKTLGIIYRYRNRDGEWMGGPMIYMEQGLHSKLLAVLFALLCMLASFGMGNMTQAHSVAEAIKVSFGGHSLVIGVCLAILLACVILGGIGRIAAVTEKLVPFMALGYMVGAMIVLVICYKNIVPSLFRIFEGAFSFHSASGGILGYGVKRAMMVGISRGIFSNEAGLGSSVIVHAVSDVKEPVIQGFWGIQEVFLDTIVMCTMTALVILTTGAYDGFQECDGIVLTTKAFEVVFGIQGSTFISMSVIVFGFATLVGWSYYGVKCVEYLFGAKWVPLYQGVYCGSTVIGCTMQLETVWNLADNLNGLLAIPNLIAILLLSKHVFWEIKQFESLKQ</sequence>
<evidence type="ECO:0000256" key="4">
    <source>
        <dbReference type="ARBA" id="ARBA00022475"/>
    </source>
</evidence>
<evidence type="ECO:0000256" key="7">
    <source>
        <dbReference type="ARBA" id="ARBA00022989"/>
    </source>
</evidence>
<dbReference type="FunFam" id="1.20.1740.10:FF:000004">
    <property type="entry name" value="Sodium:alanine symporter family protein"/>
    <property type="match status" value="1"/>
</dbReference>
<gene>
    <name evidence="10" type="ORF">IAC13_05605</name>
</gene>
<protein>
    <submittedName>
        <fullName evidence="10">Sodium:alanine symporter family protein</fullName>
    </submittedName>
</protein>
<evidence type="ECO:0000313" key="10">
    <source>
        <dbReference type="EMBL" id="MBO8463392.1"/>
    </source>
</evidence>
<evidence type="ECO:0000256" key="1">
    <source>
        <dbReference type="ARBA" id="ARBA00004651"/>
    </source>
</evidence>
<dbReference type="PANTHER" id="PTHR30330:SF3">
    <property type="entry name" value="TRANSCRIPTIONAL REGULATOR, LRP FAMILY"/>
    <property type="match status" value="1"/>
</dbReference>
<dbReference type="InterPro" id="IPR001463">
    <property type="entry name" value="Na/Ala_symport"/>
</dbReference>
<dbReference type="GO" id="GO:0005283">
    <property type="term" value="F:amino acid:sodium symporter activity"/>
    <property type="evidence" value="ECO:0007669"/>
    <property type="project" value="InterPro"/>
</dbReference>
<keyword evidence="5 9" id="KW-0812">Transmembrane</keyword>
<evidence type="ECO:0000256" key="2">
    <source>
        <dbReference type="ARBA" id="ARBA00009261"/>
    </source>
</evidence>
<feature type="transmembrane region" description="Helical" evidence="9">
    <location>
        <begin position="72"/>
        <end position="94"/>
    </location>
</feature>
<comment type="similarity">
    <text evidence="2 9">Belongs to the alanine or glycine:cation symporter (AGCS) (TC 2.A.25) family.</text>
</comment>
<keyword evidence="7 9" id="KW-1133">Transmembrane helix</keyword>
<dbReference type="EMBL" id="JADIML010000152">
    <property type="protein sequence ID" value="MBO8463392.1"/>
    <property type="molecule type" value="Genomic_DNA"/>
</dbReference>